<gene>
    <name evidence="1" type="ORF">AVEN_198613_1</name>
</gene>
<dbReference type="Proteomes" id="UP000499080">
    <property type="component" value="Unassembled WGS sequence"/>
</dbReference>
<evidence type="ECO:0000313" key="1">
    <source>
        <dbReference type="EMBL" id="GBN41881.1"/>
    </source>
</evidence>
<keyword evidence="2" id="KW-1185">Reference proteome</keyword>
<evidence type="ECO:0000313" key="2">
    <source>
        <dbReference type="Proteomes" id="UP000499080"/>
    </source>
</evidence>
<reference evidence="1 2" key="1">
    <citation type="journal article" date="2019" name="Sci. Rep.">
        <title>Orb-weaving spider Araneus ventricosus genome elucidates the spidroin gene catalogue.</title>
        <authorList>
            <person name="Kono N."/>
            <person name="Nakamura H."/>
            <person name="Ohtoshi R."/>
            <person name="Moran D.A.P."/>
            <person name="Shinohara A."/>
            <person name="Yoshida Y."/>
            <person name="Fujiwara M."/>
            <person name="Mori M."/>
            <person name="Tomita M."/>
            <person name="Arakawa K."/>
        </authorList>
    </citation>
    <scope>NUCLEOTIDE SEQUENCE [LARGE SCALE GENOMIC DNA]</scope>
</reference>
<protein>
    <recommendedName>
        <fullName evidence="3">DNA-directed DNA polymerase</fullName>
    </recommendedName>
</protein>
<accession>A0A4Y2NRC0</accession>
<comment type="caution">
    <text evidence="1">The sequence shown here is derived from an EMBL/GenBank/DDBJ whole genome shotgun (WGS) entry which is preliminary data.</text>
</comment>
<organism evidence="1 2">
    <name type="scientific">Araneus ventricosus</name>
    <name type="common">Orbweaver spider</name>
    <name type="synonym">Epeira ventricosa</name>
    <dbReference type="NCBI Taxonomy" id="182803"/>
    <lineage>
        <taxon>Eukaryota</taxon>
        <taxon>Metazoa</taxon>
        <taxon>Ecdysozoa</taxon>
        <taxon>Arthropoda</taxon>
        <taxon>Chelicerata</taxon>
        <taxon>Arachnida</taxon>
        <taxon>Araneae</taxon>
        <taxon>Araneomorphae</taxon>
        <taxon>Entelegynae</taxon>
        <taxon>Araneoidea</taxon>
        <taxon>Araneidae</taxon>
        <taxon>Araneus</taxon>
    </lineage>
</organism>
<dbReference type="AlphaFoldDB" id="A0A4Y2NRC0"/>
<evidence type="ECO:0008006" key="3">
    <source>
        <dbReference type="Google" id="ProtNLM"/>
    </source>
</evidence>
<proteinExistence type="predicted"/>
<dbReference type="EMBL" id="BGPR01009725">
    <property type="protein sequence ID" value="GBN41881.1"/>
    <property type="molecule type" value="Genomic_DNA"/>
</dbReference>
<sequence length="91" mass="10591">MSSFSKFEETQLPPRSAFHSSLINEGFTEAKYAHAQTVWESFNIRNLGEYHDLYVKTDVILLSYVFENFRKLTQNYYHLDAAYMLTSPGLA</sequence>
<dbReference type="OrthoDB" id="8030979at2759"/>
<name>A0A4Y2NRC0_ARAVE</name>